<dbReference type="PATRIC" id="fig|1423751.3.peg.509"/>
<evidence type="ECO:0000256" key="1">
    <source>
        <dbReference type="ARBA" id="ARBA00007905"/>
    </source>
</evidence>
<dbReference type="Pfam" id="PF00248">
    <property type="entry name" value="Aldo_ket_red"/>
    <property type="match status" value="1"/>
</dbReference>
<dbReference type="Proteomes" id="UP000009326">
    <property type="component" value="Unassembled WGS sequence"/>
</dbReference>
<evidence type="ECO:0000313" key="8">
    <source>
        <dbReference type="Proteomes" id="UP000051521"/>
    </source>
</evidence>
<dbReference type="EMBL" id="CAKC01000043">
    <property type="protein sequence ID" value="CCI86935.1"/>
    <property type="molecule type" value="Genomic_DNA"/>
</dbReference>
<dbReference type="AlphaFoldDB" id="I7K0L9"/>
<dbReference type="PANTHER" id="PTHR43827">
    <property type="entry name" value="2,5-DIKETO-D-GLUCONIC ACID REDUCTASE"/>
    <property type="match status" value="1"/>
</dbReference>
<name>I7K0L9_9LACO</name>
<comment type="similarity">
    <text evidence="1">Belongs to the aldo/keto reductase family.</text>
</comment>
<evidence type="ECO:0000313" key="6">
    <source>
        <dbReference type="EMBL" id="KRN11874.1"/>
    </source>
</evidence>
<evidence type="ECO:0000256" key="2">
    <source>
        <dbReference type="ARBA" id="ARBA00022857"/>
    </source>
</evidence>
<evidence type="ECO:0000313" key="7">
    <source>
        <dbReference type="Proteomes" id="UP000009326"/>
    </source>
</evidence>
<dbReference type="STRING" id="1423751.FC38_GL000486"/>
<comment type="caution">
    <text evidence="5">The sequence shown here is derived from an EMBL/GenBank/DDBJ whole genome shotgun (WGS) entry which is preliminary data.</text>
</comment>
<dbReference type="GO" id="GO:0016616">
    <property type="term" value="F:oxidoreductase activity, acting on the CH-OH group of donors, NAD or NADP as acceptor"/>
    <property type="evidence" value="ECO:0007669"/>
    <property type="project" value="UniProtKB-ARBA"/>
</dbReference>
<dbReference type="Proteomes" id="UP000051521">
    <property type="component" value="Unassembled WGS sequence"/>
</dbReference>
<keyword evidence="2" id="KW-0521">NADP</keyword>
<reference evidence="6 8" key="2">
    <citation type="journal article" date="2015" name="Genome Announc.">
        <title>Expanding the biotechnology potential of lactobacilli through comparative genomics of 213 strains and associated genera.</title>
        <authorList>
            <person name="Sun Z."/>
            <person name="Harris H.M."/>
            <person name="McCann A."/>
            <person name="Guo C."/>
            <person name="Argimon S."/>
            <person name="Zhang W."/>
            <person name="Yang X."/>
            <person name="Jeffery I.B."/>
            <person name="Cooney J.C."/>
            <person name="Kagawa T.F."/>
            <person name="Liu W."/>
            <person name="Song Y."/>
            <person name="Salvetti E."/>
            <person name="Wrobel A."/>
            <person name="Rasinkangas P."/>
            <person name="Parkhill J."/>
            <person name="Rea M.C."/>
            <person name="O'Sullivan O."/>
            <person name="Ritari J."/>
            <person name="Douillard F.P."/>
            <person name="Paul Ross R."/>
            <person name="Yang R."/>
            <person name="Briner A.E."/>
            <person name="Felis G.E."/>
            <person name="de Vos W.M."/>
            <person name="Barrangou R."/>
            <person name="Klaenhammer T.R."/>
            <person name="Caufield P.W."/>
            <person name="Cui Y."/>
            <person name="Zhang H."/>
            <person name="O'Toole P.W."/>
        </authorList>
    </citation>
    <scope>NUCLEOTIDE SEQUENCE [LARGE SCALE GENOMIC DNA]</scope>
    <source>
        <strain evidence="6 8">DSM 23908</strain>
    </source>
</reference>
<dbReference type="SUPFAM" id="SSF51430">
    <property type="entry name" value="NAD(P)-linked oxidoreductase"/>
    <property type="match status" value="1"/>
</dbReference>
<keyword evidence="8" id="KW-1185">Reference proteome</keyword>
<dbReference type="InterPro" id="IPR036812">
    <property type="entry name" value="NAD(P)_OxRdtase_dom_sf"/>
</dbReference>
<sequence length="120" mass="13493">MVNQILCHIANTPLDLINYCKQHDIALEAYSPVAHGAALTDPKIAEIAQKYEVTVPQLCIKYDLQLGMITLPKTAKPEHMKANSEMDFVISNEDMEILKHVEHIKDYGEGRIFPVYGGKL</sequence>
<gene>
    <name evidence="5" type="ORF">BN52_00165</name>
    <name evidence="6" type="ORF">FC38_GL000486</name>
</gene>
<organism evidence="5 7">
    <name type="scientific">Lactobacillus gigeriorum DSM 23908 = CRBIP 24.85</name>
    <dbReference type="NCBI Taxonomy" id="1423751"/>
    <lineage>
        <taxon>Bacteria</taxon>
        <taxon>Bacillati</taxon>
        <taxon>Bacillota</taxon>
        <taxon>Bacilli</taxon>
        <taxon>Lactobacillales</taxon>
        <taxon>Lactobacillaceae</taxon>
        <taxon>Lactobacillus</taxon>
    </lineage>
</organism>
<keyword evidence="3" id="KW-0560">Oxidoreductase</keyword>
<dbReference type="Gene3D" id="3.20.20.100">
    <property type="entry name" value="NADP-dependent oxidoreductase domain"/>
    <property type="match status" value="1"/>
</dbReference>
<evidence type="ECO:0000256" key="3">
    <source>
        <dbReference type="ARBA" id="ARBA00023002"/>
    </source>
</evidence>
<reference evidence="5 7" key="1">
    <citation type="submission" date="2012-06" db="EMBL/GenBank/DDBJ databases">
        <title>Draft genome sequence of Lactobacillus gigeriorum CRBIP 24.85T, isolated from chicken crop.</title>
        <authorList>
            <person name="Cousin S."/>
            <person name="Ma L."/>
            <person name="Creno S."/>
            <person name="Clermont D."/>
            <person name="Loux V."/>
            <person name="Bizet C."/>
            <person name="Bouchier C."/>
        </authorList>
    </citation>
    <scope>NUCLEOTIDE SEQUENCE [LARGE SCALE GENOMIC DNA]</scope>
    <source>
        <strain evidence="7">CRBIP 24.85T</strain>
        <strain evidence="5">Type strain: CRBIP 24.85</strain>
    </source>
</reference>
<protein>
    <submittedName>
        <fullName evidence="6">Aldo keto reductase, diketogulonate reductase</fullName>
    </submittedName>
</protein>
<feature type="domain" description="NADP-dependent oxidoreductase" evidence="4">
    <location>
        <begin position="2"/>
        <end position="101"/>
    </location>
</feature>
<dbReference type="InterPro" id="IPR023210">
    <property type="entry name" value="NADP_OxRdtase_dom"/>
</dbReference>
<dbReference type="PRINTS" id="PR00069">
    <property type="entry name" value="ALDKETRDTASE"/>
</dbReference>
<dbReference type="InterPro" id="IPR020471">
    <property type="entry name" value="AKR"/>
</dbReference>
<evidence type="ECO:0000313" key="5">
    <source>
        <dbReference type="EMBL" id="CCI86935.1"/>
    </source>
</evidence>
<dbReference type="EMBL" id="AYZO01000016">
    <property type="protein sequence ID" value="KRN11874.1"/>
    <property type="molecule type" value="Genomic_DNA"/>
</dbReference>
<accession>I7K0L9</accession>
<proteinExistence type="inferred from homology"/>
<dbReference type="PANTHER" id="PTHR43827:SF3">
    <property type="entry name" value="NADP-DEPENDENT OXIDOREDUCTASE DOMAIN-CONTAINING PROTEIN"/>
    <property type="match status" value="1"/>
</dbReference>
<evidence type="ECO:0000259" key="4">
    <source>
        <dbReference type="Pfam" id="PF00248"/>
    </source>
</evidence>